<name>A0A916XHI9_9BURK</name>
<protein>
    <recommendedName>
        <fullName evidence="4">Transcriptional regulator</fullName>
    </recommendedName>
</protein>
<evidence type="ECO:0000313" key="2">
    <source>
        <dbReference type="EMBL" id="GGC70875.1"/>
    </source>
</evidence>
<reference evidence="2" key="2">
    <citation type="submission" date="2020-09" db="EMBL/GenBank/DDBJ databases">
        <authorList>
            <person name="Sun Q."/>
            <person name="Zhou Y."/>
        </authorList>
    </citation>
    <scope>NUCLEOTIDE SEQUENCE</scope>
    <source>
        <strain evidence="2">CGMCC 1.10998</strain>
    </source>
</reference>
<dbReference type="InterPro" id="IPR012349">
    <property type="entry name" value="Split_barrel_FMN-bd"/>
</dbReference>
<dbReference type="RefSeq" id="WP_188565514.1">
    <property type="nucleotide sequence ID" value="NZ_BMED01000001.1"/>
</dbReference>
<dbReference type="PANTHER" id="PTHR35802:SF1">
    <property type="entry name" value="PROTEASE SYNTHASE AND SPORULATION PROTEIN PAI 2"/>
    <property type="match status" value="1"/>
</dbReference>
<evidence type="ECO:0000313" key="3">
    <source>
        <dbReference type="Proteomes" id="UP000637423"/>
    </source>
</evidence>
<reference evidence="2" key="1">
    <citation type="journal article" date="2014" name="Int. J. Syst. Evol. Microbiol.">
        <title>Complete genome sequence of Corynebacterium casei LMG S-19264T (=DSM 44701T), isolated from a smear-ripened cheese.</title>
        <authorList>
            <consortium name="US DOE Joint Genome Institute (JGI-PGF)"/>
            <person name="Walter F."/>
            <person name="Albersmeier A."/>
            <person name="Kalinowski J."/>
            <person name="Ruckert C."/>
        </authorList>
    </citation>
    <scope>NUCLEOTIDE SEQUENCE</scope>
    <source>
        <strain evidence="2">CGMCC 1.10998</strain>
    </source>
</reference>
<dbReference type="SUPFAM" id="SSF50475">
    <property type="entry name" value="FMN-binding split barrel"/>
    <property type="match status" value="1"/>
</dbReference>
<organism evidence="2 3">
    <name type="scientific">Undibacterium terreum</name>
    <dbReference type="NCBI Taxonomy" id="1224302"/>
    <lineage>
        <taxon>Bacteria</taxon>
        <taxon>Pseudomonadati</taxon>
        <taxon>Pseudomonadota</taxon>
        <taxon>Betaproteobacteria</taxon>
        <taxon>Burkholderiales</taxon>
        <taxon>Oxalobacteraceae</taxon>
        <taxon>Undibacterium</taxon>
    </lineage>
</organism>
<feature type="region of interest" description="Disordered" evidence="1">
    <location>
        <begin position="196"/>
        <end position="219"/>
    </location>
</feature>
<dbReference type="AlphaFoldDB" id="A0A916XHI9"/>
<dbReference type="Proteomes" id="UP000637423">
    <property type="component" value="Unassembled WGS sequence"/>
</dbReference>
<evidence type="ECO:0000256" key="1">
    <source>
        <dbReference type="SAM" id="MobiDB-lite"/>
    </source>
</evidence>
<dbReference type="EMBL" id="BMED01000001">
    <property type="protein sequence ID" value="GGC70875.1"/>
    <property type="molecule type" value="Genomic_DNA"/>
</dbReference>
<gene>
    <name evidence="2" type="ORF">GCM10011396_17510</name>
</gene>
<dbReference type="PANTHER" id="PTHR35802">
    <property type="entry name" value="PROTEASE SYNTHASE AND SPORULATION PROTEIN PAI 2"/>
    <property type="match status" value="1"/>
</dbReference>
<proteinExistence type="predicted"/>
<dbReference type="Pfam" id="PF04299">
    <property type="entry name" value="FMN_bind_2"/>
    <property type="match status" value="1"/>
</dbReference>
<dbReference type="PIRSF" id="PIRSF010372">
    <property type="entry name" value="PaiB"/>
    <property type="match status" value="1"/>
</dbReference>
<keyword evidence="3" id="KW-1185">Reference proteome</keyword>
<sequence length="219" mass="24332">MYIPTHFAEERLELLHQLIHAHPLGTLVTLDTDGLNANHIPFEIAAPTEQAPYGILRAHIARNNPLWKTASKEVEALVVFQAAQHYISPGWYEEKQTSGKVVPTYNYAVVHAHGPLHVIDDAAWLHALLQRLTNRHESIQASPWKVDDAPADYIEKMLGAIIGIEIPLSKLAGKWKVSQNRPSADRQKVIQSLEDLNQRHPSSDATGMAKLVAGNSSDQ</sequence>
<accession>A0A916XHI9</accession>
<dbReference type="InterPro" id="IPR007396">
    <property type="entry name" value="TR_PAI2-type"/>
</dbReference>
<comment type="caution">
    <text evidence="2">The sequence shown here is derived from an EMBL/GenBank/DDBJ whole genome shotgun (WGS) entry which is preliminary data.</text>
</comment>
<dbReference type="Gene3D" id="2.30.110.10">
    <property type="entry name" value="Electron Transport, Fmn-binding Protein, Chain A"/>
    <property type="match status" value="1"/>
</dbReference>
<evidence type="ECO:0008006" key="4">
    <source>
        <dbReference type="Google" id="ProtNLM"/>
    </source>
</evidence>